<evidence type="ECO:0000259" key="1">
    <source>
        <dbReference type="PROSITE" id="PS51340"/>
    </source>
</evidence>
<sequence length="269" mass="28846">MTTTDAGVGHVGHLDVTAIKGFAVVPTERITVTVTGVLGNREFFFAEPSGRLFSVDVDSHLLPYWSRFEPATNHLLIGEGRDTVFDEALPTDGDTAEFDFEGSPRVGRFVAGPWDDWASGITQRPLSLVRSVQPGGAYDAHPVTLQSEASLAALGHETDGSPVDRRRFRMQVTLVDVAEAFAEDGWAGREATVGDCTLRIGGPVPRCVGAEHNPTDRSRTFKVLQTINRVRGVGHGEFGRGLMFGVYASVVEPGDIAVGDPITLDATGQ</sequence>
<name>A0A7I7QVH5_9MYCO</name>
<evidence type="ECO:0000313" key="2">
    <source>
        <dbReference type="EMBL" id="BBY30369.1"/>
    </source>
</evidence>
<dbReference type="InterPro" id="IPR005302">
    <property type="entry name" value="MoCF_Sase_C"/>
</dbReference>
<dbReference type="AlphaFoldDB" id="A0A7I7QVH5"/>
<accession>A0A7I7QVH5</accession>
<dbReference type="RefSeq" id="WP_163799778.1">
    <property type="nucleotide sequence ID" value="NZ_AP022588.1"/>
</dbReference>
<dbReference type="GO" id="GO:0030151">
    <property type="term" value="F:molybdenum ion binding"/>
    <property type="evidence" value="ECO:0007669"/>
    <property type="project" value="InterPro"/>
</dbReference>
<feature type="domain" description="MOSC" evidence="1">
    <location>
        <begin position="94"/>
        <end position="265"/>
    </location>
</feature>
<dbReference type="EMBL" id="AP022588">
    <property type="protein sequence ID" value="BBY30369.1"/>
    <property type="molecule type" value="Genomic_DNA"/>
</dbReference>
<proteinExistence type="predicted"/>
<dbReference type="Proteomes" id="UP000467193">
    <property type="component" value="Chromosome"/>
</dbReference>
<dbReference type="InterPro" id="IPR011037">
    <property type="entry name" value="Pyrv_Knase-like_insert_dom_sf"/>
</dbReference>
<protein>
    <submittedName>
        <fullName evidence="2">MOSC domain-containing protein</fullName>
    </submittedName>
</protein>
<organism evidence="2 3">
    <name type="scientific">Mycolicibacterium sediminis</name>
    <dbReference type="NCBI Taxonomy" id="1286180"/>
    <lineage>
        <taxon>Bacteria</taxon>
        <taxon>Bacillati</taxon>
        <taxon>Actinomycetota</taxon>
        <taxon>Actinomycetes</taxon>
        <taxon>Mycobacteriales</taxon>
        <taxon>Mycobacteriaceae</taxon>
        <taxon>Mycolicibacterium</taxon>
    </lineage>
</organism>
<keyword evidence="3" id="KW-1185">Reference proteome</keyword>
<dbReference type="GO" id="GO:0030170">
    <property type="term" value="F:pyridoxal phosphate binding"/>
    <property type="evidence" value="ECO:0007669"/>
    <property type="project" value="InterPro"/>
</dbReference>
<dbReference type="GO" id="GO:0003824">
    <property type="term" value="F:catalytic activity"/>
    <property type="evidence" value="ECO:0007669"/>
    <property type="project" value="InterPro"/>
</dbReference>
<evidence type="ECO:0000313" key="3">
    <source>
        <dbReference type="Proteomes" id="UP000467193"/>
    </source>
</evidence>
<gene>
    <name evidence="2" type="ORF">MSEDJ_44650</name>
</gene>
<dbReference type="Pfam" id="PF03473">
    <property type="entry name" value="MOSC"/>
    <property type="match status" value="1"/>
</dbReference>
<dbReference type="PROSITE" id="PS51340">
    <property type="entry name" value="MOSC"/>
    <property type="match status" value="1"/>
</dbReference>
<reference evidence="2 3" key="1">
    <citation type="journal article" date="2019" name="Emerg. Microbes Infect.">
        <title>Comprehensive subspecies identification of 175 nontuberculous mycobacteria species based on 7547 genomic profiles.</title>
        <authorList>
            <person name="Matsumoto Y."/>
            <person name="Kinjo T."/>
            <person name="Motooka D."/>
            <person name="Nabeya D."/>
            <person name="Jung N."/>
            <person name="Uechi K."/>
            <person name="Horii T."/>
            <person name="Iida T."/>
            <person name="Fujita J."/>
            <person name="Nakamura S."/>
        </authorList>
    </citation>
    <scope>NUCLEOTIDE SEQUENCE [LARGE SCALE GENOMIC DNA]</scope>
    <source>
        <strain evidence="2 3">JCM 17899</strain>
    </source>
</reference>
<dbReference type="SUPFAM" id="SSF50800">
    <property type="entry name" value="PK beta-barrel domain-like"/>
    <property type="match status" value="1"/>
</dbReference>
<dbReference type="KEGG" id="msei:MSEDJ_44650"/>